<dbReference type="GO" id="GO:0008764">
    <property type="term" value="F:UDP-N-acetylmuramoylalanine-D-glutamate ligase activity"/>
    <property type="evidence" value="ECO:0007669"/>
    <property type="project" value="UniProtKB-UniRule"/>
</dbReference>
<evidence type="ECO:0000313" key="12">
    <source>
        <dbReference type="EMBL" id="AFP85692.1"/>
    </source>
</evidence>
<comment type="subcellular location">
    <subcellularLocation>
        <location evidence="1 7 8">Cytoplasm</location>
    </subcellularLocation>
</comment>
<dbReference type="GO" id="GO:0008360">
    <property type="term" value="P:regulation of cell shape"/>
    <property type="evidence" value="ECO:0007669"/>
    <property type="project" value="UniProtKB-KW"/>
</dbReference>
<gene>
    <name evidence="7" type="primary">murD</name>
    <name evidence="12" type="ORF">A35E_00397</name>
</gene>
<dbReference type="OrthoDB" id="9809796at2"/>
<evidence type="ECO:0000259" key="10">
    <source>
        <dbReference type="Pfam" id="PF02875"/>
    </source>
</evidence>
<evidence type="ECO:0000259" key="11">
    <source>
        <dbReference type="Pfam" id="PF08245"/>
    </source>
</evidence>
<dbReference type="SUPFAM" id="SSF53244">
    <property type="entry name" value="MurD-like peptide ligases, peptide-binding domain"/>
    <property type="match status" value="1"/>
</dbReference>
<evidence type="ECO:0000256" key="4">
    <source>
        <dbReference type="ARBA" id="ARBA00022598"/>
    </source>
</evidence>
<feature type="domain" description="Mur ligase C-terminal" evidence="10">
    <location>
        <begin position="301"/>
        <end position="411"/>
    </location>
</feature>
<keyword evidence="7 8" id="KW-0961">Cell wall biogenesis/degradation</keyword>
<proteinExistence type="inferred from homology"/>
<dbReference type="InterPro" id="IPR036565">
    <property type="entry name" value="Mur-like_cat_sf"/>
</dbReference>
<name>J3TGR4_9ENTR</name>
<keyword evidence="9" id="KW-1133">Transmembrane helix</keyword>
<keyword evidence="9" id="KW-0472">Membrane</keyword>
<dbReference type="HAMAP" id="MF_00639">
    <property type="entry name" value="MurD"/>
    <property type="match status" value="1"/>
</dbReference>
<protein>
    <recommendedName>
        <fullName evidence="7 8">UDP-N-acetylmuramoylalanine--D-glutamate ligase</fullName>
        <ecNumber evidence="7 8">6.3.2.9</ecNumber>
    </recommendedName>
    <alternativeName>
        <fullName evidence="7">D-glutamic acid-adding enzyme</fullName>
    </alternativeName>
    <alternativeName>
        <fullName evidence="7">UDP-N-acetylmuramoyl-L-alanyl-D-glutamate synthetase</fullName>
    </alternativeName>
</protein>
<keyword evidence="6 7" id="KW-0067">ATP-binding</keyword>
<keyword evidence="13" id="KW-1185">Reference proteome</keyword>
<keyword evidence="7 8" id="KW-0573">Peptidoglycan synthesis</keyword>
<dbReference type="NCBIfam" id="TIGR01087">
    <property type="entry name" value="murD"/>
    <property type="match status" value="1"/>
</dbReference>
<evidence type="ECO:0000256" key="7">
    <source>
        <dbReference type="HAMAP-Rule" id="MF_00639"/>
    </source>
</evidence>
<dbReference type="UniPathway" id="UPA00219"/>
<feature type="binding site" evidence="7">
    <location>
        <begin position="112"/>
        <end position="118"/>
    </location>
    <ligand>
        <name>ATP</name>
        <dbReference type="ChEBI" id="CHEBI:30616"/>
    </ligand>
</feature>
<evidence type="ECO:0000256" key="9">
    <source>
        <dbReference type="SAM" id="Phobius"/>
    </source>
</evidence>
<evidence type="ECO:0000256" key="5">
    <source>
        <dbReference type="ARBA" id="ARBA00022741"/>
    </source>
</evidence>
<dbReference type="AlphaFoldDB" id="J3TGR4"/>
<keyword evidence="7 8" id="KW-0132">Cell division</keyword>
<dbReference type="GO" id="GO:0071555">
    <property type="term" value="P:cell wall organization"/>
    <property type="evidence" value="ECO:0007669"/>
    <property type="project" value="UniProtKB-KW"/>
</dbReference>
<feature type="domain" description="Mur ligase central" evidence="11">
    <location>
        <begin position="110"/>
        <end position="279"/>
    </location>
</feature>
<evidence type="ECO:0000256" key="3">
    <source>
        <dbReference type="ARBA" id="ARBA00022490"/>
    </source>
</evidence>
<dbReference type="KEGG" id="sehc:A35E_00397"/>
<dbReference type="GO" id="GO:0005737">
    <property type="term" value="C:cytoplasm"/>
    <property type="evidence" value="ECO:0007669"/>
    <property type="project" value="UniProtKB-SubCell"/>
</dbReference>
<dbReference type="Pfam" id="PF21799">
    <property type="entry name" value="MurD-like_N"/>
    <property type="match status" value="1"/>
</dbReference>
<evidence type="ECO:0000256" key="2">
    <source>
        <dbReference type="ARBA" id="ARBA00004752"/>
    </source>
</evidence>
<comment type="similarity">
    <text evidence="7">Belongs to the MurCDEF family.</text>
</comment>
<comment type="catalytic activity">
    <reaction evidence="7 8">
        <text>UDP-N-acetyl-alpha-D-muramoyl-L-alanine + D-glutamate + ATP = UDP-N-acetyl-alpha-D-muramoyl-L-alanyl-D-glutamate + ADP + phosphate + H(+)</text>
        <dbReference type="Rhea" id="RHEA:16429"/>
        <dbReference type="ChEBI" id="CHEBI:15378"/>
        <dbReference type="ChEBI" id="CHEBI:29986"/>
        <dbReference type="ChEBI" id="CHEBI:30616"/>
        <dbReference type="ChEBI" id="CHEBI:43474"/>
        <dbReference type="ChEBI" id="CHEBI:83898"/>
        <dbReference type="ChEBI" id="CHEBI:83900"/>
        <dbReference type="ChEBI" id="CHEBI:456216"/>
        <dbReference type="EC" id="6.3.2.9"/>
    </reaction>
</comment>
<evidence type="ECO:0000313" key="13">
    <source>
        <dbReference type="Proteomes" id="UP000003937"/>
    </source>
</evidence>
<dbReference type="Gene3D" id="3.40.1190.10">
    <property type="entry name" value="Mur-like, catalytic domain"/>
    <property type="match status" value="1"/>
</dbReference>
<dbReference type="EMBL" id="CP003547">
    <property type="protein sequence ID" value="AFP85692.1"/>
    <property type="molecule type" value="Genomic_DNA"/>
</dbReference>
<comment type="pathway">
    <text evidence="2 7 8">Cell wall biogenesis; peptidoglycan biosynthesis.</text>
</comment>
<dbReference type="Pfam" id="PF02875">
    <property type="entry name" value="Mur_ligase_C"/>
    <property type="match status" value="1"/>
</dbReference>
<dbReference type="HOGENOM" id="CLU_032540_1_0_6"/>
<dbReference type="SUPFAM" id="SSF51984">
    <property type="entry name" value="MurCD N-terminal domain"/>
    <property type="match status" value="1"/>
</dbReference>
<evidence type="ECO:0000256" key="1">
    <source>
        <dbReference type="ARBA" id="ARBA00004496"/>
    </source>
</evidence>
<reference evidence="12 13" key="1">
    <citation type="journal article" date="2012" name="Mol. Biol. Evol.">
        <title>Genome reduction and co-evolution between the primary and secondary bacterial symbionts of psyllids.</title>
        <authorList>
            <person name="Sloan D.B."/>
            <person name="Moran N.A."/>
        </authorList>
    </citation>
    <scope>NUCLEOTIDE SEQUENCE [LARGE SCALE GENOMIC DNA]</scope>
    <source>
        <strain evidence="12">Hcub_S</strain>
    </source>
</reference>
<dbReference type="GO" id="GO:0005524">
    <property type="term" value="F:ATP binding"/>
    <property type="evidence" value="ECO:0007669"/>
    <property type="project" value="UniProtKB-UniRule"/>
</dbReference>
<organism evidence="12 13">
    <name type="scientific">secondary endosymbiont of Heteropsylla cubana</name>
    <dbReference type="NCBI Taxonomy" id="134287"/>
    <lineage>
        <taxon>Bacteria</taxon>
        <taxon>Pseudomonadati</taxon>
        <taxon>Pseudomonadota</taxon>
        <taxon>Gammaproteobacteria</taxon>
        <taxon>Enterobacterales</taxon>
        <taxon>Enterobacteriaceae</taxon>
        <taxon>aphid secondary symbionts</taxon>
    </lineage>
</organism>
<dbReference type="EC" id="6.3.2.9" evidence="7 8"/>
<comment type="function">
    <text evidence="7 8">Cell wall formation. Catalyzes the addition of glutamate to the nucleotide precursor UDP-N-acetylmuramoyl-L-alanine (UMA).</text>
</comment>
<dbReference type="InterPro" id="IPR005762">
    <property type="entry name" value="MurD"/>
</dbReference>
<keyword evidence="7 8" id="KW-0131">Cell cycle</keyword>
<dbReference type="PANTHER" id="PTHR43692">
    <property type="entry name" value="UDP-N-ACETYLMURAMOYLALANINE--D-GLUTAMATE LIGASE"/>
    <property type="match status" value="1"/>
</dbReference>
<dbReference type="RefSeq" id="WP_014888989.1">
    <property type="nucleotide sequence ID" value="NC_018420.1"/>
</dbReference>
<dbReference type="Gene3D" id="3.40.50.720">
    <property type="entry name" value="NAD(P)-binding Rossmann-like Domain"/>
    <property type="match status" value="1"/>
</dbReference>
<feature type="transmembrane region" description="Helical" evidence="9">
    <location>
        <begin position="9"/>
        <end position="26"/>
    </location>
</feature>
<keyword evidence="7 8" id="KW-0133">Cell shape</keyword>
<dbReference type="PANTHER" id="PTHR43692:SF1">
    <property type="entry name" value="UDP-N-ACETYLMURAMOYLALANINE--D-GLUTAMATE LIGASE"/>
    <property type="match status" value="1"/>
</dbReference>
<dbReference type="InterPro" id="IPR013221">
    <property type="entry name" value="Mur_ligase_cen"/>
</dbReference>
<dbReference type="STRING" id="134287.A35E_00397"/>
<dbReference type="Pfam" id="PF08245">
    <property type="entry name" value="Mur_ligase_M"/>
    <property type="match status" value="1"/>
</dbReference>
<keyword evidence="9" id="KW-0812">Transmembrane</keyword>
<dbReference type="PATRIC" id="fig|134287.3.peg.377"/>
<evidence type="ECO:0000256" key="8">
    <source>
        <dbReference type="RuleBase" id="RU003664"/>
    </source>
</evidence>
<sequence>MKNYKEENVVIVGLGVTGLSCVYFFLRRGIIPRVMDTRLIPPNLNRLPPEVPRCLGFLHIPWLFEATLIVTSPGISLSHPALAAVSSSGIPIVGDIELFAHEVSAPVIAITGSNGKSTVIHMLEKMIGVNWNVGVGGNTGVPALNLLDLPFEIYLLELSSFQLETTHNLKLTAATVLNITEDHMNRYPHGFQQYRTTKLKIYKNAMICIVNAEDIFTLPINKNNSRYISFGRKQGDYFLKQHKGQIWLMAYGEQILNTAELRIVGQHNYMNALAALAIADAVGISRESSLSGLLQCQGLAHRFELIHEQSGVRWINDSKATNVGSTLAALNGVEVTGTLHLIMGGDSKCADLTPLIPWLKNTKIHLYCFGQDRKRLSALRLDATTLTKTLEEIMYIVGSRVRQGDVVLLSPGCASLDQFTNFEARGQVFSQLAREVSR</sequence>
<dbReference type="InterPro" id="IPR004101">
    <property type="entry name" value="Mur_ligase_C"/>
</dbReference>
<evidence type="ECO:0000256" key="6">
    <source>
        <dbReference type="ARBA" id="ARBA00022840"/>
    </source>
</evidence>
<dbReference type="Proteomes" id="UP000003937">
    <property type="component" value="Chromosome"/>
</dbReference>
<keyword evidence="5 7" id="KW-0547">Nucleotide-binding</keyword>
<dbReference type="Gene3D" id="3.90.190.20">
    <property type="entry name" value="Mur ligase, C-terminal domain"/>
    <property type="match status" value="1"/>
</dbReference>
<dbReference type="GO" id="GO:0009252">
    <property type="term" value="P:peptidoglycan biosynthetic process"/>
    <property type="evidence" value="ECO:0007669"/>
    <property type="project" value="UniProtKB-UniRule"/>
</dbReference>
<dbReference type="SUPFAM" id="SSF53623">
    <property type="entry name" value="MurD-like peptide ligases, catalytic domain"/>
    <property type="match status" value="1"/>
</dbReference>
<accession>J3TGR4</accession>
<dbReference type="PROSITE" id="PS51257">
    <property type="entry name" value="PROKAR_LIPOPROTEIN"/>
    <property type="match status" value="1"/>
</dbReference>
<dbReference type="GO" id="GO:0051301">
    <property type="term" value="P:cell division"/>
    <property type="evidence" value="ECO:0007669"/>
    <property type="project" value="UniProtKB-KW"/>
</dbReference>
<dbReference type="InterPro" id="IPR036615">
    <property type="entry name" value="Mur_ligase_C_dom_sf"/>
</dbReference>
<keyword evidence="3 7" id="KW-0963">Cytoplasm</keyword>
<keyword evidence="4 7" id="KW-0436">Ligase</keyword>